<comment type="subcellular location">
    <subcellularLocation>
        <location evidence="1">Cytoplasm</location>
        <location evidence="1">Cytoskeleton</location>
        <location evidence="1">Cilium axoneme</location>
    </subcellularLocation>
</comment>
<dbReference type="PANTHER" id="PTHR47186">
    <property type="entry name" value="LEUCINE-RICH REPEAT-CONTAINING PROTEIN 57"/>
    <property type="match status" value="1"/>
</dbReference>
<evidence type="ECO:0000313" key="5">
    <source>
        <dbReference type="Proteomes" id="UP000256970"/>
    </source>
</evidence>
<feature type="region of interest" description="Disordered" evidence="2">
    <location>
        <begin position="733"/>
        <end position="763"/>
    </location>
</feature>
<dbReference type="GO" id="GO:0005930">
    <property type="term" value="C:axoneme"/>
    <property type="evidence" value="ECO:0007669"/>
    <property type="project" value="UniProtKB-SubCell"/>
</dbReference>
<dbReference type="SUPFAM" id="SSF52047">
    <property type="entry name" value="RNI-like"/>
    <property type="match status" value="1"/>
</dbReference>
<evidence type="ECO:0000313" key="4">
    <source>
        <dbReference type="EMBL" id="SZX62157.1"/>
    </source>
</evidence>
<dbReference type="AlphaFoldDB" id="A0A383V9A0"/>
<dbReference type="Gene3D" id="3.80.10.10">
    <property type="entry name" value="Ribonuclease Inhibitor"/>
    <property type="match status" value="2"/>
</dbReference>
<reference evidence="4 5" key="1">
    <citation type="submission" date="2016-10" db="EMBL/GenBank/DDBJ databases">
        <authorList>
            <person name="Cai Z."/>
        </authorList>
    </citation>
    <scope>NUCLEOTIDE SEQUENCE [LARGE SCALE GENOMIC DNA]</scope>
</reference>
<proteinExistence type="predicted"/>
<name>A0A383V9A0_TETOB</name>
<accession>A0A383V9A0</accession>
<feature type="domain" description="F-box" evidence="3">
    <location>
        <begin position="5"/>
        <end position="39"/>
    </location>
</feature>
<gene>
    <name evidence="4" type="ORF">BQ4739_LOCUS2765</name>
</gene>
<dbReference type="InterPro" id="IPR032675">
    <property type="entry name" value="LRR_dom_sf"/>
</dbReference>
<dbReference type="SUPFAM" id="SSF52058">
    <property type="entry name" value="L domain-like"/>
    <property type="match status" value="1"/>
</dbReference>
<dbReference type="PANTHER" id="PTHR47186:SF3">
    <property type="entry name" value="OS09G0267800 PROTEIN"/>
    <property type="match status" value="1"/>
</dbReference>
<dbReference type="EMBL" id="FNXT01000209">
    <property type="protein sequence ID" value="SZX62157.1"/>
    <property type="molecule type" value="Genomic_DNA"/>
</dbReference>
<keyword evidence="5" id="KW-1185">Reference proteome</keyword>
<dbReference type="Proteomes" id="UP000256970">
    <property type="component" value="Unassembled WGS sequence"/>
</dbReference>
<evidence type="ECO:0000259" key="3">
    <source>
        <dbReference type="Pfam" id="PF12937"/>
    </source>
</evidence>
<organism evidence="4 5">
    <name type="scientific">Tetradesmus obliquus</name>
    <name type="common">Green alga</name>
    <name type="synonym">Acutodesmus obliquus</name>
    <dbReference type="NCBI Taxonomy" id="3088"/>
    <lineage>
        <taxon>Eukaryota</taxon>
        <taxon>Viridiplantae</taxon>
        <taxon>Chlorophyta</taxon>
        <taxon>core chlorophytes</taxon>
        <taxon>Chlorophyceae</taxon>
        <taxon>CS clade</taxon>
        <taxon>Sphaeropleales</taxon>
        <taxon>Scenedesmaceae</taxon>
        <taxon>Tetradesmus</taxon>
    </lineage>
</organism>
<dbReference type="STRING" id="3088.A0A383V9A0"/>
<evidence type="ECO:0000256" key="2">
    <source>
        <dbReference type="SAM" id="MobiDB-lite"/>
    </source>
</evidence>
<feature type="compositionally biased region" description="Acidic residues" evidence="2">
    <location>
        <begin position="750"/>
        <end position="763"/>
    </location>
</feature>
<sequence>MERMPQLPEDLLVRLLSCVDVQQRIGSCSLVCHSWRTAAAAATPDISITLRLQDTPNQLDEHCCSLAAWLGQHGGQSNSLTLACTECDGWPGPGYFYPEKRPPAPSLYLPCSQLCQLQQLGVSGVPFTGITLHPDATAAAAAAAVAAAAAAAQDARTRRVTRSFTRRLRQQQSQAGPDFLLGLSSLTKLQLANCSIAGWGQGLAGLSELTQLQHLQLEKVEVAGGSKEQDDSSECDVYTAALLRTWRDRHNITSANNISTSLAVALPQLVQLTYLSITERRIDAGVLQGLSRLQQLQELRLQECVQSAELCKALHSTLAQLPDSLSVLSIAVMDWEKRSPPVVLDSSSNAARLRQLSNLKQLELQGIIVQDAPGLLGGLSQLTSLDLGSDWYGEGAQVPCPPWSALQQLRELRLDVHKLDMLQGLPLGLTLLELSWSGSGLLSSSTAPSVAQLTALQHFKVEGFDAKFCPSVLQGMQQLQYLSLYDVAGEALRTLLSALQNMQQLQLLRLSGDSCTAFFEDDEEDMQLYAALTASSQLTELDLYYDDHILADGAAQYMFAEGKQLPHLKKLILGMEDWDNSDYPQPFGEGDLARLAAACPALEQFWALPCIQEYAGIADLALLTSVTELKIGGWDCLPANDLIAALVNMSQLVDLQVTGVRGFEVQHLAALTKLTGLRHLVVNQEGLEEPLLDEGDWVSLHSRASPPDVWQQLRELCLQDPFGAHALEGRRPCKRRVRQRSVESSSTEDSSTEDSTTEDSSDW</sequence>
<protein>
    <recommendedName>
        <fullName evidence="3">F-box domain-containing protein</fullName>
    </recommendedName>
</protein>
<dbReference type="InterPro" id="IPR036047">
    <property type="entry name" value="F-box-like_dom_sf"/>
</dbReference>
<dbReference type="Pfam" id="PF12937">
    <property type="entry name" value="F-box-like"/>
    <property type="match status" value="1"/>
</dbReference>
<evidence type="ECO:0000256" key="1">
    <source>
        <dbReference type="ARBA" id="ARBA00004430"/>
    </source>
</evidence>
<dbReference type="InterPro" id="IPR001810">
    <property type="entry name" value="F-box_dom"/>
</dbReference>
<dbReference type="Gene3D" id="1.20.1280.50">
    <property type="match status" value="1"/>
</dbReference>
<dbReference type="SUPFAM" id="SSF81383">
    <property type="entry name" value="F-box domain"/>
    <property type="match status" value="1"/>
</dbReference>